<protein>
    <recommendedName>
        <fullName evidence="4">YCL049Cp-like protein</fullName>
    </recommendedName>
</protein>
<feature type="signal peptide" evidence="1">
    <location>
        <begin position="1"/>
        <end position="19"/>
    </location>
</feature>
<accession>B3LU35</accession>
<dbReference type="OrthoDB" id="4039751at2759"/>
<proteinExistence type="predicted"/>
<dbReference type="HOGENOM" id="CLU_906759_0_0_1"/>
<evidence type="ECO:0000313" key="2">
    <source>
        <dbReference type="EMBL" id="EDV09666.1"/>
    </source>
</evidence>
<evidence type="ECO:0008006" key="4">
    <source>
        <dbReference type="Google" id="ProtNLM"/>
    </source>
</evidence>
<organism evidence="2 3">
    <name type="scientific">Saccharomyces cerevisiae (strain RM11-1a)</name>
    <name type="common">Baker's yeast</name>
    <dbReference type="NCBI Taxonomy" id="285006"/>
    <lineage>
        <taxon>Eukaryota</taxon>
        <taxon>Fungi</taxon>
        <taxon>Dikarya</taxon>
        <taxon>Ascomycota</taxon>
        <taxon>Saccharomycotina</taxon>
        <taxon>Saccharomycetes</taxon>
        <taxon>Saccharomycetales</taxon>
        <taxon>Saccharomycetaceae</taxon>
        <taxon>Saccharomyces</taxon>
    </lineage>
</organism>
<dbReference type="Proteomes" id="UP000008335">
    <property type="component" value="Unassembled WGS sequence"/>
</dbReference>
<gene>
    <name evidence="2" type="ORF">SCRG_05360</name>
</gene>
<reference evidence="2" key="2">
    <citation type="submission" date="2005-07" db="EMBL/GenBank/DDBJ databases">
        <title>Annotation of the Saccharomyces cerevisiae RM11-1a Genome.</title>
        <authorList>
            <consortium name="The Broad Institute Genome Sequencing Platform"/>
            <person name="Birren B."/>
            <person name="Lander E."/>
            <person name="Galagan J."/>
            <person name="Nusbaum C."/>
            <person name="Devon K."/>
            <person name="Cuomo C."/>
            <person name="Jaffe D."/>
            <person name="Butler J."/>
            <person name="Alvarez P."/>
            <person name="Gnerre S."/>
            <person name="Grabherr M."/>
            <person name="Kleber M."/>
            <person name="Mauceli E."/>
            <person name="Brockman W."/>
            <person name="MacCallum I.A."/>
            <person name="Rounsley S."/>
            <person name="Young S."/>
            <person name="LaButti K."/>
            <person name="Pushparaj V."/>
            <person name="DeCaprio D."/>
            <person name="Crawford M."/>
            <person name="Koehrsen M."/>
            <person name="Engels R."/>
            <person name="Montgomery P."/>
            <person name="Pearson M."/>
            <person name="Howarth C."/>
            <person name="Larson L."/>
            <person name="Luoma S."/>
            <person name="White J."/>
            <person name="O'Leary S."/>
            <person name="Kodira C."/>
            <person name="Zeng Q."/>
            <person name="Yandava C."/>
            <person name="Alvarado L."/>
            <person name="Pratt S."/>
            <person name="Kruglyak L."/>
        </authorList>
    </citation>
    <scope>NUCLEOTIDE SEQUENCE</scope>
    <source>
        <strain evidence="2">RM11-1a</strain>
    </source>
</reference>
<feature type="chain" id="PRO_5002789485" description="YCL049Cp-like protein" evidence="1">
    <location>
        <begin position="20"/>
        <end position="312"/>
    </location>
</feature>
<dbReference type="AlphaFoldDB" id="B3LU35"/>
<evidence type="ECO:0000256" key="1">
    <source>
        <dbReference type="SAM" id="SignalP"/>
    </source>
</evidence>
<keyword evidence="3" id="KW-1185">Reference proteome</keyword>
<dbReference type="EMBL" id="CH408056">
    <property type="protein sequence ID" value="EDV09666.1"/>
    <property type="molecule type" value="Genomic_DNA"/>
</dbReference>
<keyword evidence="1" id="KW-0732">Signal</keyword>
<sequence length="312" mass="35652">MFSKYLVTASSLFVALTSAASTVDLDALLLLPGVESHDGVDTVFSTKDFYQVSFVKSIAPAIVNSSVIFHDVSRGVAMGNVKSRASIFNPEETYYDWEQYQVVNNGDWRTEWAPASDCIWREEKDNSDETPDRFPISVPYNWTSQYSIVDYDTDANEDNLDFRFIKSLLDKKNWLKKINQTVSQSSIMVAPMIRPYNVVQLWYSKDMVWANVQRQYCSGVYPGGTQCSAWSRYYHVDAPTCDEPVASYMTKMLENEVQCPNERNATTLEPLRLNKQGDSDFSLTFEEEEEEETGSKSLWSTLKKIFSKRSIS</sequence>
<evidence type="ECO:0000313" key="3">
    <source>
        <dbReference type="Proteomes" id="UP000008335"/>
    </source>
</evidence>
<reference evidence="2" key="1">
    <citation type="submission" date="2005-03" db="EMBL/GenBank/DDBJ databases">
        <authorList>
            <person name="Giovannoni S.J."/>
            <person name="Cho J.-C."/>
            <person name="Ferriera S."/>
            <person name="Johnson J."/>
            <person name="Kravitz S."/>
            <person name="Halpern A."/>
            <person name="Remington K."/>
            <person name="Beeson K."/>
            <person name="Tran B."/>
            <person name="Rogers Y.-H."/>
            <person name="Friedman R."/>
            <person name="Venter J.C."/>
        </authorList>
    </citation>
    <scope>NUCLEOTIDE SEQUENCE</scope>
    <source>
        <strain evidence="2">RM11-1a</strain>
    </source>
</reference>
<name>B3LU35_YEAS1</name>